<dbReference type="AlphaFoldDB" id="A0AAV5A5N1"/>
<evidence type="ECO:0000256" key="1">
    <source>
        <dbReference type="ARBA" id="ARBA00001974"/>
    </source>
</evidence>
<keyword evidence="8" id="KW-1185">Reference proteome</keyword>
<name>A0AAV5A5N1_9AGAM</name>
<evidence type="ECO:0000259" key="6">
    <source>
        <dbReference type="PROSITE" id="PS51387"/>
    </source>
</evidence>
<dbReference type="Pfam" id="PF08031">
    <property type="entry name" value="BBE"/>
    <property type="match status" value="1"/>
</dbReference>
<dbReference type="Gene3D" id="3.40.462.20">
    <property type="match status" value="1"/>
</dbReference>
<protein>
    <recommendedName>
        <fullName evidence="6">FAD-binding PCMH-type domain-containing protein</fullName>
    </recommendedName>
</protein>
<dbReference type="EMBL" id="BPWL01000004">
    <property type="protein sequence ID" value="GJJ09902.1"/>
    <property type="molecule type" value="Genomic_DNA"/>
</dbReference>
<dbReference type="Gene3D" id="3.30.43.10">
    <property type="entry name" value="Uridine Diphospho-n-acetylenolpyruvylglucosamine Reductase, domain 2"/>
    <property type="match status" value="1"/>
</dbReference>
<dbReference type="Pfam" id="PF01565">
    <property type="entry name" value="FAD_binding_4"/>
    <property type="match status" value="1"/>
</dbReference>
<dbReference type="Gene3D" id="3.30.465.10">
    <property type="match status" value="1"/>
</dbReference>
<dbReference type="InterPro" id="IPR012951">
    <property type="entry name" value="BBE"/>
</dbReference>
<dbReference type="InterPro" id="IPR016169">
    <property type="entry name" value="FAD-bd_PCMH_sub2"/>
</dbReference>
<dbReference type="PROSITE" id="PS51387">
    <property type="entry name" value="FAD_PCMH"/>
    <property type="match status" value="1"/>
</dbReference>
<dbReference type="GO" id="GO:0071949">
    <property type="term" value="F:FAD binding"/>
    <property type="evidence" value="ECO:0007669"/>
    <property type="project" value="InterPro"/>
</dbReference>
<evidence type="ECO:0000313" key="7">
    <source>
        <dbReference type="EMBL" id="GJJ09902.1"/>
    </source>
</evidence>
<dbReference type="GO" id="GO:0016491">
    <property type="term" value="F:oxidoreductase activity"/>
    <property type="evidence" value="ECO:0007669"/>
    <property type="project" value="UniProtKB-KW"/>
</dbReference>
<comment type="caution">
    <text evidence="7">The sequence shown here is derived from an EMBL/GenBank/DDBJ whole genome shotgun (WGS) entry which is preliminary data.</text>
</comment>
<dbReference type="InterPro" id="IPR050416">
    <property type="entry name" value="FAD-linked_Oxidoreductase"/>
</dbReference>
<reference evidence="7" key="1">
    <citation type="submission" date="2021-10" db="EMBL/GenBank/DDBJ databases">
        <title>De novo Genome Assembly of Clathrus columnatus (Basidiomycota, Fungi) Using Illumina and Nanopore Sequence Data.</title>
        <authorList>
            <person name="Ogiso-Tanaka E."/>
            <person name="Itagaki H."/>
            <person name="Hosoya T."/>
            <person name="Hosaka K."/>
        </authorList>
    </citation>
    <scope>NUCLEOTIDE SEQUENCE</scope>
    <source>
        <strain evidence="7">MO-923</strain>
    </source>
</reference>
<feature type="domain" description="FAD-binding PCMH-type" evidence="6">
    <location>
        <begin position="33"/>
        <end position="205"/>
    </location>
</feature>
<evidence type="ECO:0000256" key="2">
    <source>
        <dbReference type="ARBA" id="ARBA00005466"/>
    </source>
</evidence>
<comment type="similarity">
    <text evidence="2">Belongs to the oxygen-dependent FAD-linked oxidoreductase family.</text>
</comment>
<organism evidence="7 8">
    <name type="scientific">Clathrus columnatus</name>
    <dbReference type="NCBI Taxonomy" id="1419009"/>
    <lineage>
        <taxon>Eukaryota</taxon>
        <taxon>Fungi</taxon>
        <taxon>Dikarya</taxon>
        <taxon>Basidiomycota</taxon>
        <taxon>Agaricomycotina</taxon>
        <taxon>Agaricomycetes</taxon>
        <taxon>Phallomycetidae</taxon>
        <taxon>Phallales</taxon>
        <taxon>Clathraceae</taxon>
        <taxon>Clathrus</taxon>
    </lineage>
</organism>
<dbReference type="InterPro" id="IPR016166">
    <property type="entry name" value="FAD-bd_PCMH"/>
</dbReference>
<keyword evidence="5" id="KW-0560">Oxidoreductase</keyword>
<evidence type="ECO:0000256" key="5">
    <source>
        <dbReference type="ARBA" id="ARBA00023002"/>
    </source>
</evidence>
<keyword evidence="3" id="KW-0285">Flavoprotein</keyword>
<gene>
    <name evidence="7" type="ORF">Clacol_004126</name>
</gene>
<accession>A0AAV5A5N1</accession>
<evidence type="ECO:0000313" key="8">
    <source>
        <dbReference type="Proteomes" id="UP001050691"/>
    </source>
</evidence>
<comment type="cofactor">
    <cofactor evidence="1">
        <name>FAD</name>
        <dbReference type="ChEBI" id="CHEBI:57692"/>
    </cofactor>
</comment>
<evidence type="ECO:0000256" key="4">
    <source>
        <dbReference type="ARBA" id="ARBA00022827"/>
    </source>
</evidence>
<dbReference type="SUPFAM" id="SSF56176">
    <property type="entry name" value="FAD-binding/transporter-associated domain-like"/>
    <property type="match status" value="1"/>
</dbReference>
<keyword evidence="4" id="KW-0274">FAD</keyword>
<dbReference type="InterPro" id="IPR006094">
    <property type="entry name" value="Oxid_FAD_bind_N"/>
</dbReference>
<sequence>MSNFESFKRIFKGEIVEPSSPEYSEAIARWAKNAERNARYVLFPKDEQDVSEAVKFARANNLPLAVKGGGHNPSGASSIDDGVSIDLNRHFNTARIDPENKLGYVGGGALWKTVDHAAIEHGLATPGGTVNHTGVGGLILGGGFGYLSGKHGLTIDNLVQATVVLADGSIVTASDTSHPDLLWGLRGGGGNFGIVTEFVLKLHPQRRTVFGGFVVFPPNVLEQVVAAVDNWWNEAQENEMIMLGFTRGPDKSPGIMAILFYNGSEKEGRQRFKPLLDIGPAVDLAKEIPYEQLNGMLNQAANAHGRRYYMTGTSLKSSISAHATEVFRRTVEFTEKHPTNASLAPYEVFIIYELLPNHNICKISPDATAYRSRGPQANVLVMASWDEEEDVKDVDVKHARAFSREITGIINASAEREPKEYENQGYGNYTTDPTDLIKRSLELWGNNYPRLQKIKHKYDPTCVFNRWIPIQPSAT</sequence>
<dbReference type="InterPro" id="IPR016167">
    <property type="entry name" value="FAD-bd_PCMH_sub1"/>
</dbReference>
<dbReference type="PANTHER" id="PTHR42973">
    <property type="entry name" value="BINDING OXIDOREDUCTASE, PUTATIVE (AFU_ORTHOLOGUE AFUA_1G17690)-RELATED"/>
    <property type="match status" value="1"/>
</dbReference>
<evidence type="ECO:0000256" key="3">
    <source>
        <dbReference type="ARBA" id="ARBA00022630"/>
    </source>
</evidence>
<proteinExistence type="inferred from homology"/>
<dbReference type="Proteomes" id="UP001050691">
    <property type="component" value="Unassembled WGS sequence"/>
</dbReference>
<dbReference type="PANTHER" id="PTHR42973:SF39">
    <property type="entry name" value="FAD-BINDING PCMH-TYPE DOMAIN-CONTAINING PROTEIN"/>
    <property type="match status" value="1"/>
</dbReference>
<dbReference type="InterPro" id="IPR036318">
    <property type="entry name" value="FAD-bd_PCMH-like_sf"/>
</dbReference>